<evidence type="ECO:0000313" key="5">
    <source>
        <dbReference type="EMBL" id="KAF7549970.1"/>
    </source>
</evidence>
<evidence type="ECO:0000256" key="2">
    <source>
        <dbReference type="ARBA" id="ARBA00022679"/>
    </source>
</evidence>
<organism evidence="5 6">
    <name type="scientific">Cylindrodendrum hubeiense</name>
    <dbReference type="NCBI Taxonomy" id="595255"/>
    <lineage>
        <taxon>Eukaryota</taxon>
        <taxon>Fungi</taxon>
        <taxon>Dikarya</taxon>
        <taxon>Ascomycota</taxon>
        <taxon>Pezizomycotina</taxon>
        <taxon>Sordariomycetes</taxon>
        <taxon>Hypocreomycetidae</taxon>
        <taxon>Hypocreales</taxon>
        <taxon>Nectriaceae</taxon>
        <taxon>Cylindrodendrum</taxon>
    </lineage>
</organism>
<comment type="similarity">
    <text evidence="4">Belongs to the class I-like SAM-binding methyltransferase superfamily. gTMT family.</text>
</comment>
<dbReference type="PANTHER" id="PTHR44068">
    <property type="entry name" value="ZGC:194242"/>
    <property type="match status" value="1"/>
</dbReference>
<name>A0A9P5LFL2_9HYPO</name>
<dbReference type="CDD" id="cd02440">
    <property type="entry name" value="AdoMet_MTases"/>
    <property type="match status" value="1"/>
</dbReference>
<accession>A0A9P5LFL2</accession>
<keyword evidence="1 4" id="KW-0489">Methyltransferase</keyword>
<reference evidence="5" key="1">
    <citation type="submission" date="2020-03" db="EMBL/GenBank/DDBJ databases">
        <title>Draft Genome Sequence of Cylindrodendrum hubeiense.</title>
        <authorList>
            <person name="Buettner E."/>
            <person name="Kellner H."/>
        </authorList>
    </citation>
    <scope>NUCLEOTIDE SEQUENCE</scope>
    <source>
        <strain evidence="5">IHI 201604</strain>
    </source>
</reference>
<dbReference type="InterPro" id="IPR050447">
    <property type="entry name" value="Erg6_SMT_methyltransf"/>
</dbReference>
<evidence type="ECO:0000256" key="4">
    <source>
        <dbReference type="PROSITE-ProRule" id="PRU00914"/>
    </source>
</evidence>
<evidence type="ECO:0008006" key="7">
    <source>
        <dbReference type="Google" id="ProtNLM"/>
    </source>
</evidence>
<dbReference type="PROSITE" id="PS51581">
    <property type="entry name" value="SAM_GTMT"/>
    <property type="match status" value="1"/>
</dbReference>
<dbReference type="Proteomes" id="UP000722485">
    <property type="component" value="Unassembled WGS sequence"/>
</dbReference>
<feature type="region of interest" description="SAM motif III" evidence="4">
    <location>
        <begin position="217"/>
        <end position="226"/>
    </location>
</feature>
<proteinExistence type="inferred from homology"/>
<dbReference type="GO" id="GO:0032259">
    <property type="term" value="P:methylation"/>
    <property type="evidence" value="ECO:0007669"/>
    <property type="project" value="UniProtKB-UniRule"/>
</dbReference>
<feature type="region of interest" description="SAM motif I" evidence="4">
    <location>
        <begin position="98"/>
        <end position="107"/>
    </location>
</feature>
<keyword evidence="2 4" id="KW-0808">Transferase</keyword>
<dbReference type="InterPro" id="IPR025774">
    <property type="entry name" value="PiNMT-like"/>
</dbReference>
<dbReference type="GO" id="GO:0008168">
    <property type="term" value="F:methyltransferase activity"/>
    <property type="evidence" value="ECO:0007669"/>
    <property type="project" value="UniProtKB-KW"/>
</dbReference>
<protein>
    <recommendedName>
        <fullName evidence="7">Methyltransferase type 11 domain-containing protein</fullName>
    </recommendedName>
</protein>
<dbReference type="SUPFAM" id="SSF53335">
    <property type="entry name" value="S-adenosyl-L-methionine-dependent methyltransferases"/>
    <property type="match status" value="1"/>
</dbReference>
<comment type="caution">
    <text evidence="4">Lacks conserved residue(s) required for the propagation of feature annotation.</text>
</comment>
<dbReference type="Pfam" id="PF02353">
    <property type="entry name" value="CMAS"/>
    <property type="match status" value="1"/>
</dbReference>
<keyword evidence="3 4" id="KW-0949">S-adenosyl-L-methionine</keyword>
<sequence length="261" mass="28401">MTTAVASMTSPDQATTDLAKQYDTPLGMAHSTMQILKDRIKLHYDLASDYYLSLWGEHIHHGYWPTEESQATLTKEEAQTNLIQLLLDISKSPPNSAVLDVGCGVGGTSRYLASKYGCTVTGITISSKQVEIANRLTKAAAEGDGTIDPTSTDTPGTPDSEGFIQLGLGKVRFIELDAEKMAGFFDGQEGTFGTVWISEALSHFPNKALFFENAKRVLQSGGKLVLADWFKAEDIDDTAFVNDIKPIEGKDFCHNTCGYVC</sequence>
<dbReference type="Gene3D" id="3.40.50.150">
    <property type="entry name" value="Vaccinia Virus protein VP39"/>
    <property type="match status" value="1"/>
</dbReference>
<dbReference type="AlphaFoldDB" id="A0A9P5LFL2"/>
<comment type="caution">
    <text evidence="5">The sequence shown here is derived from an EMBL/GenBank/DDBJ whole genome shotgun (WGS) entry which is preliminary data.</text>
</comment>
<dbReference type="EMBL" id="JAANBB010000109">
    <property type="protein sequence ID" value="KAF7549970.1"/>
    <property type="molecule type" value="Genomic_DNA"/>
</dbReference>
<evidence type="ECO:0000313" key="6">
    <source>
        <dbReference type="Proteomes" id="UP000722485"/>
    </source>
</evidence>
<evidence type="ECO:0000256" key="1">
    <source>
        <dbReference type="ARBA" id="ARBA00022603"/>
    </source>
</evidence>
<keyword evidence="6" id="KW-1185">Reference proteome</keyword>
<evidence type="ECO:0000256" key="3">
    <source>
        <dbReference type="ARBA" id="ARBA00022691"/>
    </source>
</evidence>
<dbReference type="OrthoDB" id="506498at2759"/>
<gene>
    <name evidence="5" type="ORF">G7Z17_g6041</name>
</gene>
<dbReference type="InterPro" id="IPR029063">
    <property type="entry name" value="SAM-dependent_MTases_sf"/>
</dbReference>
<dbReference type="PANTHER" id="PTHR44068:SF11">
    <property type="entry name" value="GERANYL DIPHOSPHATE 2-C-METHYLTRANSFERASE"/>
    <property type="match status" value="1"/>
</dbReference>